<dbReference type="PANTHER" id="PTHR43377">
    <property type="entry name" value="BILIVERDIN REDUCTASE A"/>
    <property type="match status" value="1"/>
</dbReference>
<comment type="caution">
    <text evidence="2">The sequence shown here is derived from an EMBL/GenBank/DDBJ whole genome shotgun (WGS) entry which is preliminary data.</text>
</comment>
<protein>
    <recommendedName>
        <fullName evidence="1">Gfo/Idh/MocA-like oxidoreductase N-terminal domain-containing protein</fullName>
    </recommendedName>
</protein>
<dbReference type="SUPFAM" id="SSF51735">
    <property type="entry name" value="NAD(P)-binding Rossmann-fold domains"/>
    <property type="match status" value="1"/>
</dbReference>
<dbReference type="STRING" id="632955.GCA_000829675_03066"/>
<dbReference type="Gene3D" id="3.30.360.10">
    <property type="entry name" value="Dihydrodipicolinate Reductase, domain 2"/>
    <property type="match status" value="1"/>
</dbReference>
<dbReference type="InterPro" id="IPR051450">
    <property type="entry name" value="Gfo/Idh/MocA_Oxidoreductases"/>
</dbReference>
<accession>S3N7U7</accession>
<evidence type="ECO:0000259" key="1">
    <source>
        <dbReference type="Pfam" id="PF01408"/>
    </source>
</evidence>
<evidence type="ECO:0000313" key="2">
    <source>
        <dbReference type="EMBL" id="EPF70364.1"/>
    </source>
</evidence>
<dbReference type="RefSeq" id="WP_016657750.1">
    <property type="nucleotide sequence ID" value="NZ_KE340355.1"/>
</dbReference>
<dbReference type="Gene3D" id="3.40.50.720">
    <property type="entry name" value="NAD(P)-binding Rossmann-like Domain"/>
    <property type="match status" value="1"/>
</dbReference>
<dbReference type="OrthoDB" id="2562679at2"/>
<feature type="domain" description="Gfo/Idh/MocA-like oxidoreductase N-terminal" evidence="1">
    <location>
        <begin position="4"/>
        <end position="114"/>
    </location>
</feature>
<gene>
    <name evidence="2" type="ORF">F945_03386</name>
</gene>
<proteinExistence type="predicted"/>
<dbReference type="GO" id="GO:0000166">
    <property type="term" value="F:nucleotide binding"/>
    <property type="evidence" value="ECO:0007669"/>
    <property type="project" value="InterPro"/>
</dbReference>
<keyword evidence="3" id="KW-1185">Reference proteome</keyword>
<dbReference type="InterPro" id="IPR036291">
    <property type="entry name" value="NAD(P)-bd_dom_sf"/>
</dbReference>
<sequence length="361" mass="41053">MNTIKILIIGLGYAGNRYVKTFDSLENEFPDIAFRYAYVSPSKKNTLLNYFSTVAQALKYYSPDIVVVSVSDGRHAEVLLELDGYDGFIICEKPLVNSIDDLSYIYSAMQNTGGFCMDMVERYSKITDDLKKFIRENQLKLIRANFIWGKDRIHDHRSTCGALSEIIHPLDLIEWVLGGKEHLVLSAVIGTDSDFSISGKHVIDSLAITAQLGESFISGYSSFVNIIRQRTIDFIFSSQDQELIYARMTFDTPEWDVDHLKLWKHTKKGDEIIKDFTTSFDGASPAFKTIQKLRTQVREILLFLIDGLQPQHEFVDVNTSIRLQSMLNNIAHKAQCIGAAKYTVKKHREYFSENGSLEQLG</sequence>
<organism evidence="2 3">
    <name type="scientific">Acinetobacter rudis CIP 110305</name>
    <dbReference type="NCBI Taxonomy" id="421052"/>
    <lineage>
        <taxon>Bacteria</taxon>
        <taxon>Pseudomonadati</taxon>
        <taxon>Pseudomonadota</taxon>
        <taxon>Gammaproteobacteria</taxon>
        <taxon>Moraxellales</taxon>
        <taxon>Moraxellaceae</taxon>
        <taxon>Acinetobacter</taxon>
    </lineage>
</organism>
<dbReference type="InterPro" id="IPR000683">
    <property type="entry name" value="Gfo/Idh/MocA-like_OxRdtase_N"/>
</dbReference>
<dbReference type="EMBL" id="ATGI01000038">
    <property type="protein sequence ID" value="EPF70364.1"/>
    <property type="molecule type" value="Genomic_DNA"/>
</dbReference>
<reference evidence="2 3" key="1">
    <citation type="submission" date="2013-06" db="EMBL/GenBank/DDBJ databases">
        <title>The Genome Sequence of Acinetobacter rudis CIP 110305.</title>
        <authorList>
            <consortium name="The Broad Institute Genome Sequencing Platform"/>
            <consortium name="The Broad Institute Genome Sequencing Center for Infectious Disease"/>
            <person name="Cerqueira G."/>
            <person name="Feldgarden M."/>
            <person name="Courvalin P."/>
            <person name="Perichon B."/>
            <person name="Grillot-Courvalin C."/>
            <person name="Clermont D."/>
            <person name="Rocha E."/>
            <person name="Yoon E.-J."/>
            <person name="Nemec A."/>
            <person name="Young S.K."/>
            <person name="Zeng Q."/>
            <person name="Gargeya S."/>
            <person name="Fitzgerald M."/>
            <person name="Abouelleil A."/>
            <person name="Alvarado L."/>
            <person name="Berlin A.M."/>
            <person name="Chapman S.B."/>
            <person name="Dewar J."/>
            <person name="Goldberg J."/>
            <person name="Griggs A."/>
            <person name="Gujja S."/>
            <person name="Hansen M."/>
            <person name="Howarth C."/>
            <person name="Imamovic A."/>
            <person name="Larimer J."/>
            <person name="McCowan C."/>
            <person name="Murphy C."/>
            <person name="Pearson M."/>
            <person name="Priest M."/>
            <person name="Roberts A."/>
            <person name="Saif S."/>
            <person name="Shea T."/>
            <person name="Sykes S."/>
            <person name="Wortman J."/>
            <person name="Nusbaum C."/>
            <person name="Birren B."/>
        </authorList>
    </citation>
    <scope>NUCLEOTIDE SEQUENCE [LARGE SCALE GENOMIC DNA]</scope>
    <source>
        <strain evidence="2 3">CIP 110305</strain>
    </source>
</reference>
<evidence type="ECO:0000313" key="3">
    <source>
        <dbReference type="Proteomes" id="UP000014568"/>
    </source>
</evidence>
<dbReference type="PANTHER" id="PTHR43377:SF1">
    <property type="entry name" value="BILIVERDIN REDUCTASE A"/>
    <property type="match status" value="1"/>
</dbReference>
<dbReference type="PATRIC" id="fig|421052.3.peg.3318"/>
<dbReference type="Pfam" id="PF01408">
    <property type="entry name" value="GFO_IDH_MocA"/>
    <property type="match status" value="1"/>
</dbReference>
<dbReference type="eggNOG" id="COG0673">
    <property type="taxonomic scope" value="Bacteria"/>
</dbReference>
<dbReference type="AlphaFoldDB" id="S3N7U7"/>
<name>S3N7U7_9GAMM</name>
<dbReference type="Proteomes" id="UP000014568">
    <property type="component" value="Unassembled WGS sequence"/>
</dbReference>
<dbReference type="HOGENOM" id="CLU_778154_0_0_6"/>